<evidence type="ECO:0008006" key="3">
    <source>
        <dbReference type="Google" id="ProtNLM"/>
    </source>
</evidence>
<protein>
    <recommendedName>
        <fullName evidence="3">Cupin</fullName>
    </recommendedName>
</protein>
<organism evidence="1 2">
    <name type="scientific">Zooshikella ganghwensis</name>
    <dbReference type="NCBI Taxonomy" id="202772"/>
    <lineage>
        <taxon>Bacteria</taxon>
        <taxon>Pseudomonadati</taxon>
        <taxon>Pseudomonadota</taxon>
        <taxon>Gammaproteobacteria</taxon>
        <taxon>Oceanospirillales</taxon>
        <taxon>Zooshikellaceae</taxon>
        <taxon>Zooshikella</taxon>
    </lineage>
</organism>
<evidence type="ECO:0000313" key="1">
    <source>
        <dbReference type="EMBL" id="RDH45337.1"/>
    </source>
</evidence>
<dbReference type="EMBL" id="NDXW01000001">
    <property type="protein sequence ID" value="RDH45337.1"/>
    <property type="molecule type" value="Genomic_DNA"/>
</dbReference>
<dbReference type="AlphaFoldDB" id="A0A4P9VRS4"/>
<sequence>MEVEVIDFAPIGSDERGVTKKFSIKDYGQFVFLTRKAGSISGNTYHEGKNIGTKEKTFVLISGKVKLLYRLHGTSEIKEQIIDEHKVIKVFPNVVHKMEALTDIIILENNSIEDIANDRIREAV</sequence>
<name>A0A4P9VRS4_9GAMM</name>
<evidence type="ECO:0000313" key="2">
    <source>
        <dbReference type="Proteomes" id="UP000257039"/>
    </source>
</evidence>
<proteinExistence type="predicted"/>
<gene>
    <name evidence="1" type="ORF">B9G39_18820</name>
</gene>
<dbReference type="Gene3D" id="2.60.120.10">
    <property type="entry name" value="Jelly Rolls"/>
    <property type="match status" value="1"/>
</dbReference>
<reference evidence="1 2" key="1">
    <citation type="submission" date="2017-04" db="EMBL/GenBank/DDBJ databases">
        <title>Draft genome sequence of Zooshikella ganghwensis VG4 isolated from Red Sea sediments.</title>
        <authorList>
            <person name="Rehman Z."/>
            <person name="Alam I."/>
            <person name="Kamau A."/>
            <person name="Bajic V."/>
            <person name="Leiknes T."/>
        </authorList>
    </citation>
    <scope>NUCLEOTIDE SEQUENCE [LARGE SCALE GENOMIC DNA]</scope>
    <source>
        <strain evidence="1 2">VG4</strain>
    </source>
</reference>
<dbReference type="RefSeq" id="WP_094788313.1">
    <property type="nucleotide sequence ID" value="NZ_JAEVHG010000001.1"/>
</dbReference>
<dbReference type="InterPro" id="IPR014710">
    <property type="entry name" value="RmlC-like_jellyroll"/>
</dbReference>
<comment type="caution">
    <text evidence="1">The sequence shown here is derived from an EMBL/GenBank/DDBJ whole genome shotgun (WGS) entry which is preliminary data.</text>
</comment>
<accession>A0A4P9VRS4</accession>
<keyword evidence="2" id="KW-1185">Reference proteome</keyword>
<dbReference type="Proteomes" id="UP000257039">
    <property type="component" value="Unassembled WGS sequence"/>
</dbReference>